<sequence>MRSHLEFRSGALRDPPHVRPGGETVARLLTTALPAHGYRIERMVAEDWGWCVKIAQDCFPLWIGCGAYAEYPDGHLCFITPSRPRIWRWLRRIDTRETVERLADALEACVRQSGVAHHLRWWSDEEVRAG</sequence>
<evidence type="ECO:0000313" key="2">
    <source>
        <dbReference type="Proteomes" id="UP001595681"/>
    </source>
</evidence>
<keyword evidence="2" id="KW-1185">Reference proteome</keyword>
<accession>A0ABV7NL49</accession>
<reference evidence="2" key="1">
    <citation type="journal article" date="2019" name="Int. J. Syst. Evol. Microbiol.">
        <title>The Global Catalogue of Microorganisms (GCM) 10K type strain sequencing project: providing services to taxonomists for standard genome sequencing and annotation.</title>
        <authorList>
            <consortium name="The Broad Institute Genomics Platform"/>
            <consortium name="The Broad Institute Genome Sequencing Center for Infectious Disease"/>
            <person name="Wu L."/>
            <person name="Ma J."/>
        </authorList>
    </citation>
    <scope>NUCLEOTIDE SEQUENCE [LARGE SCALE GENOMIC DNA]</scope>
    <source>
        <strain evidence="2">CCM 7491</strain>
    </source>
</reference>
<dbReference type="EMBL" id="JBHRVU010000004">
    <property type="protein sequence ID" value="MFC3443172.1"/>
    <property type="molecule type" value="Genomic_DNA"/>
</dbReference>
<evidence type="ECO:0000313" key="1">
    <source>
        <dbReference type="EMBL" id="MFC3443172.1"/>
    </source>
</evidence>
<protein>
    <submittedName>
        <fullName evidence="1">Uncharacterized protein</fullName>
    </submittedName>
</protein>
<comment type="caution">
    <text evidence="1">The sequence shown here is derived from an EMBL/GenBank/DDBJ whole genome shotgun (WGS) entry which is preliminary data.</text>
</comment>
<dbReference type="Proteomes" id="UP001595681">
    <property type="component" value="Unassembled WGS sequence"/>
</dbReference>
<proteinExistence type="predicted"/>
<name>A0ABV7NL49_9SPHN</name>
<gene>
    <name evidence="1" type="ORF">ACFOKF_18540</name>
</gene>
<dbReference type="RefSeq" id="WP_380797541.1">
    <property type="nucleotide sequence ID" value="NZ_JBHRVU010000004.1"/>
</dbReference>
<organism evidence="1 2">
    <name type="scientific">Sphingobium rhizovicinum</name>
    <dbReference type="NCBI Taxonomy" id="432308"/>
    <lineage>
        <taxon>Bacteria</taxon>
        <taxon>Pseudomonadati</taxon>
        <taxon>Pseudomonadota</taxon>
        <taxon>Alphaproteobacteria</taxon>
        <taxon>Sphingomonadales</taxon>
        <taxon>Sphingomonadaceae</taxon>
        <taxon>Sphingobium</taxon>
    </lineage>
</organism>